<gene>
    <name evidence="3" type="ORF">D8780_13620</name>
</gene>
<proteinExistence type="predicted"/>
<protein>
    <submittedName>
        <fullName evidence="3">DUF4174 domain-containing protein</fullName>
    </submittedName>
</protein>
<reference evidence="3 4" key="1">
    <citation type="submission" date="2018-10" db="EMBL/GenBank/DDBJ databases">
        <title>Notoacmeibacter sp. M2BS9Y-3-1, whole genome shotgun sequence.</title>
        <authorList>
            <person name="Tuo L."/>
        </authorList>
    </citation>
    <scope>NUCLEOTIDE SEQUENCE [LARGE SCALE GENOMIC DNA]</scope>
    <source>
        <strain evidence="3 4">M2BS9Y-3-1</strain>
    </source>
</reference>
<keyword evidence="1" id="KW-0732">Signal</keyword>
<name>A0A3L7JFM9_9HYPH</name>
<dbReference type="InterPro" id="IPR025232">
    <property type="entry name" value="DUF4174"/>
</dbReference>
<feature type="domain" description="DUF4174" evidence="2">
    <location>
        <begin position="69"/>
        <end position="182"/>
    </location>
</feature>
<dbReference type="EMBL" id="RCWN01000001">
    <property type="protein sequence ID" value="RLQ89125.1"/>
    <property type="molecule type" value="Genomic_DNA"/>
</dbReference>
<dbReference type="Pfam" id="PF13778">
    <property type="entry name" value="DUF4174"/>
    <property type="match status" value="1"/>
</dbReference>
<evidence type="ECO:0000313" key="3">
    <source>
        <dbReference type="EMBL" id="RLQ89125.1"/>
    </source>
</evidence>
<evidence type="ECO:0000256" key="1">
    <source>
        <dbReference type="ARBA" id="ARBA00022729"/>
    </source>
</evidence>
<dbReference type="Proteomes" id="UP000281094">
    <property type="component" value="Unassembled WGS sequence"/>
</dbReference>
<keyword evidence="4" id="KW-1185">Reference proteome</keyword>
<evidence type="ECO:0000259" key="2">
    <source>
        <dbReference type="Pfam" id="PF13778"/>
    </source>
</evidence>
<comment type="caution">
    <text evidence="3">The sequence shown here is derived from an EMBL/GenBank/DDBJ whole genome shotgun (WGS) entry which is preliminary data.</text>
</comment>
<organism evidence="3 4">
    <name type="scientific">Notoacmeibacter ruber</name>
    <dbReference type="NCBI Taxonomy" id="2670375"/>
    <lineage>
        <taxon>Bacteria</taxon>
        <taxon>Pseudomonadati</taxon>
        <taxon>Pseudomonadota</taxon>
        <taxon>Alphaproteobacteria</taxon>
        <taxon>Hyphomicrobiales</taxon>
        <taxon>Notoacmeibacteraceae</taxon>
        <taxon>Notoacmeibacter</taxon>
    </lineage>
</organism>
<accession>A0A3L7JFM9</accession>
<dbReference type="AlphaFoldDB" id="A0A3L7JFM9"/>
<sequence length="186" mass="20614">MAEPITRAIANPLVTIVKRSHGRLLRKGAQPDRSDARYAAMIRTAFLLAAGFLALDTLLPPVAAAQQRPLAGMKWDKRPLLIFAPDDDGAATQWTLLQRQMDGLKDRDMTVLAVTDRVAAKLGSAPSGVSAEDLRSFYNVPSERYESILVGKDGTRKALWRDPVEAEAIFRIIDAMPMRQREMEGR</sequence>
<evidence type="ECO:0000313" key="4">
    <source>
        <dbReference type="Proteomes" id="UP000281094"/>
    </source>
</evidence>